<comment type="caution">
    <text evidence="2">The sequence shown here is derived from an EMBL/GenBank/DDBJ whole genome shotgun (WGS) entry which is preliminary data.</text>
</comment>
<evidence type="ECO:0000256" key="1">
    <source>
        <dbReference type="SAM" id="MobiDB-lite"/>
    </source>
</evidence>
<feature type="region of interest" description="Disordered" evidence="1">
    <location>
        <begin position="77"/>
        <end position="102"/>
    </location>
</feature>
<dbReference type="EMBL" id="MU251634">
    <property type="protein sequence ID" value="KAG9230933.1"/>
    <property type="molecule type" value="Genomic_DNA"/>
</dbReference>
<organism evidence="2 3">
    <name type="scientific">Amylocarpus encephaloides</name>
    <dbReference type="NCBI Taxonomy" id="45428"/>
    <lineage>
        <taxon>Eukaryota</taxon>
        <taxon>Fungi</taxon>
        <taxon>Dikarya</taxon>
        <taxon>Ascomycota</taxon>
        <taxon>Pezizomycotina</taxon>
        <taxon>Leotiomycetes</taxon>
        <taxon>Helotiales</taxon>
        <taxon>Helotiales incertae sedis</taxon>
        <taxon>Amylocarpus</taxon>
    </lineage>
</organism>
<dbReference type="OrthoDB" id="3471114at2759"/>
<evidence type="ECO:0000313" key="3">
    <source>
        <dbReference type="Proteomes" id="UP000824998"/>
    </source>
</evidence>
<feature type="compositionally biased region" description="Polar residues" evidence="1">
    <location>
        <begin position="212"/>
        <end position="229"/>
    </location>
</feature>
<accession>A0A9P7YBP0</accession>
<evidence type="ECO:0000313" key="2">
    <source>
        <dbReference type="EMBL" id="KAG9230933.1"/>
    </source>
</evidence>
<sequence length="416" mass="48391">MYVEKFLEKNPDLFQPSVEAQEHGWPYLPENKDHIIEYLKKLMCQQEINWRNNNNNYVKNGFPWNYPNPRTRTHQLQAEPELKKPATSKKVPRPKSKEDEDESHNITVHLEYIFPLDLDASSSSTWLIEPIEYDKMAGKKIIVAENVDPFVLRYLHDRDLYDANDRNAIEDFARDVSRQYPLTALNLEEVITRCTEMVKEFATAWSPKARSLTTTPQLSTSRQSQSMSHPSPRLPHAHTSQRGQAIAHKTLGPPHATPYQYPGSSLSRENLPHYPIPRENASRSPAPPPIFDEPKKVQLFFTVEDRFGDLDDKNAFSQKNMFGMDLTTLFNTVSHSANKRLLELTDISFRCRWTPPRTFVLNRDDGEDKWKRTKDKLQDNFDIAKDRFRQRTSFEIWVLCGDMKKEALEATEDGLN</sequence>
<dbReference type="Proteomes" id="UP000824998">
    <property type="component" value="Unassembled WGS sequence"/>
</dbReference>
<name>A0A9P7YBP0_9HELO</name>
<protein>
    <submittedName>
        <fullName evidence="2">Uncharacterized protein</fullName>
    </submittedName>
</protein>
<keyword evidence="3" id="KW-1185">Reference proteome</keyword>
<proteinExistence type="predicted"/>
<feature type="region of interest" description="Disordered" evidence="1">
    <location>
        <begin position="212"/>
        <end position="289"/>
    </location>
</feature>
<reference evidence="2" key="1">
    <citation type="journal article" date="2021" name="IMA Fungus">
        <title>Genomic characterization of three marine fungi, including Emericellopsis atlantica sp. nov. with signatures of a generalist lifestyle and marine biomass degradation.</title>
        <authorList>
            <person name="Hagestad O.C."/>
            <person name="Hou L."/>
            <person name="Andersen J.H."/>
            <person name="Hansen E.H."/>
            <person name="Altermark B."/>
            <person name="Li C."/>
            <person name="Kuhnert E."/>
            <person name="Cox R.J."/>
            <person name="Crous P.W."/>
            <person name="Spatafora J.W."/>
            <person name="Lail K."/>
            <person name="Amirebrahimi M."/>
            <person name="Lipzen A."/>
            <person name="Pangilinan J."/>
            <person name="Andreopoulos W."/>
            <person name="Hayes R.D."/>
            <person name="Ng V."/>
            <person name="Grigoriev I.V."/>
            <person name="Jackson S.A."/>
            <person name="Sutton T.D.S."/>
            <person name="Dobson A.D.W."/>
            <person name="Rama T."/>
        </authorList>
    </citation>
    <scope>NUCLEOTIDE SEQUENCE</scope>
    <source>
        <strain evidence="2">TRa018bII</strain>
    </source>
</reference>
<dbReference type="AlphaFoldDB" id="A0A9P7YBP0"/>
<gene>
    <name evidence="2" type="ORF">BJ875DRAFT_384062</name>
</gene>